<evidence type="ECO:0000313" key="9">
    <source>
        <dbReference type="EMBL" id="CAF2063232.1"/>
    </source>
</evidence>
<sequence>MTPNLPFIFVISLLACCIEVDISVPSFPDISDYFNISDGLTQMTIAINFLGFCLSSVVYGPLSDCYGRRNVMLISNAIMLVGVIFCVFANSIELLLLSRFVQGFGASTSAVVVFAMIADVYETDKAAKLIGVMNSLITVFMSVAPIAGGFINGLVGFRGNYLVIALVSLISWLILYFKLPETKKIKEFCMHLWRRVSLIVGI</sequence>
<dbReference type="PANTHER" id="PTHR23502">
    <property type="entry name" value="MAJOR FACILITATOR SUPERFAMILY"/>
    <property type="match status" value="1"/>
</dbReference>
<evidence type="ECO:0000256" key="6">
    <source>
        <dbReference type="SAM" id="Phobius"/>
    </source>
</evidence>
<evidence type="ECO:0000256" key="2">
    <source>
        <dbReference type="ARBA" id="ARBA00022448"/>
    </source>
</evidence>
<dbReference type="SUPFAM" id="SSF103473">
    <property type="entry name" value="MFS general substrate transporter"/>
    <property type="match status" value="1"/>
</dbReference>
<feature type="signal peptide" evidence="7">
    <location>
        <begin position="1"/>
        <end position="23"/>
    </location>
</feature>
<evidence type="ECO:0000256" key="4">
    <source>
        <dbReference type="ARBA" id="ARBA00022989"/>
    </source>
</evidence>
<dbReference type="InterPro" id="IPR011701">
    <property type="entry name" value="MFS"/>
</dbReference>
<evidence type="ECO:0000256" key="5">
    <source>
        <dbReference type="ARBA" id="ARBA00023136"/>
    </source>
</evidence>
<dbReference type="InterPro" id="IPR020846">
    <property type="entry name" value="MFS_dom"/>
</dbReference>
<feature type="transmembrane region" description="Helical" evidence="6">
    <location>
        <begin position="39"/>
        <end position="59"/>
    </location>
</feature>
<dbReference type="Proteomes" id="UP000663887">
    <property type="component" value="Unassembled WGS sequence"/>
</dbReference>
<gene>
    <name evidence="9" type="ORF">XDN619_LOCUS10962</name>
</gene>
<feature type="transmembrane region" description="Helical" evidence="6">
    <location>
        <begin position="157"/>
        <end position="177"/>
    </location>
</feature>
<evidence type="ECO:0000256" key="3">
    <source>
        <dbReference type="ARBA" id="ARBA00022692"/>
    </source>
</evidence>
<organism evidence="9 10">
    <name type="scientific">Rotaria magnacalcarata</name>
    <dbReference type="NCBI Taxonomy" id="392030"/>
    <lineage>
        <taxon>Eukaryota</taxon>
        <taxon>Metazoa</taxon>
        <taxon>Spiralia</taxon>
        <taxon>Gnathifera</taxon>
        <taxon>Rotifera</taxon>
        <taxon>Eurotatoria</taxon>
        <taxon>Bdelloidea</taxon>
        <taxon>Philodinida</taxon>
        <taxon>Philodinidae</taxon>
        <taxon>Rotaria</taxon>
    </lineage>
</organism>
<feature type="transmembrane region" description="Helical" evidence="6">
    <location>
        <begin position="71"/>
        <end position="90"/>
    </location>
</feature>
<dbReference type="AlphaFoldDB" id="A0A816QLF5"/>
<feature type="chain" id="PRO_5032915834" description="Major facilitator superfamily (MFS) profile domain-containing protein" evidence="7">
    <location>
        <begin position="24"/>
        <end position="202"/>
    </location>
</feature>
<dbReference type="Pfam" id="PF07690">
    <property type="entry name" value="MFS_1"/>
    <property type="match status" value="1"/>
</dbReference>
<keyword evidence="2" id="KW-0813">Transport</keyword>
<keyword evidence="5 6" id="KW-0472">Membrane</keyword>
<evidence type="ECO:0000313" key="10">
    <source>
        <dbReference type="Proteomes" id="UP000663887"/>
    </source>
</evidence>
<feature type="transmembrane region" description="Helical" evidence="6">
    <location>
        <begin position="96"/>
        <end position="117"/>
    </location>
</feature>
<dbReference type="GO" id="GO:0022857">
    <property type="term" value="F:transmembrane transporter activity"/>
    <property type="evidence" value="ECO:0007669"/>
    <property type="project" value="InterPro"/>
</dbReference>
<accession>A0A816QLF5</accession>
<dbReference type="PROSITE" id="PS50850">
    <property type="entry name" value="MFS"/>
    <property type="match status" value="1"/>
</dbReference>
<dbReference type="GO" id="GO:0005886">
    <property type="term" value="C:plasma membrane"/>
    <property type="evidence" value="ECO:0007669"/>
    <property type="project" value="TreeGrafter"/>
</dbReference>
<keyword evidence="3 6" id="KW-0812">Transmembrane</keyword>
<protein>
    <recommendedName>
        <fullName evidence="8">Major facilitator superfamily (MFS) profile domain-containing protein</fullName>
    </recommendedName>
</protein>
<dbReference type="EMBL" id="CAJNRG010004098">
    <property type="protein sequence ID" value="CAF2063232.1"/>
    <property type="molecule type" value="Genomic_DNA"/>
</dbReference>
<keyword evidence="4 6" id="KW-1133">Transmembrane helix</keyword>
<comment type="caution">
    <text evidence="9">The sequence shown here is derived from an EMBL/GenBank/DDBJ whole genome shotgun (WGS) entry which is preliminary data.</text>
</comment>
<feature type="transmembrane region" description="Helical" evidence="6">
    <location>
        <begin position="129"/>
        <end position="151"/>
    </location>
</feature>
<comment type="subcellular location">
    <subcellularLocation>
        <location evidence="1">Membrane</location>
        <topology evidence="1">Multi-pass membrane protein</topology>
    </subcellularLocation>
</comment>
<name>A0A816QLF5_9BILA</name>
<keyword evidence="7" id="KW-0732">Signal</keyword>
<feature type="domain" description="Major facilitator superfamily (MFS) profile" evidence="8">
    <location>
        <begin position="5"/>
        <end position="202"/>
    </location>
</feature>
<proteinExistence type="predicted"/>
<evidence type="ECO:0000256" key="7">
    <source>
        <dbReference type="SAM" id="SignalP"/>
    </source>
</evidence>
<dbReference type="Gene3D" id="1.20.1720.10">
    <property type="entry name" value="Multidrug resistance protein D"/>
    <property type="match status" value="1"/>
</dbReference>
<evidence type="ECO:0000256" key="1">
    <source>
        <dbReference type="ARBA" id="ARBA00004141"/>
    </source>
</evidence>
<dbReference type="PANTHER" id="PTHR23502:SF132">
    <property type="entry name" value="POLYAMINE TRANSPORTER 2-RELATED"/>
    <property type="match status" value="1"/>
</dbReference>
<dbReference type="InterPro" id="IPR036259">
    <property type="entry name" value="MFS_trans_sf"/>
</dbReference>
<reference evidence="9" key="1">
    <citation type="submission" date="2021-02" db="EMBL/GenBank/DDBJ databases">
        <authorList>
            <person name="Nowell W R."/>
        </authorList>
    </citation>
    <scope>NUCLEOTIDE SEQUENCE</scope>
</reference>
<evidence type="ECO:0000259" key="8">
    <source>
        <dbReference type="PROSITE" id="PS50850"/>
    </source>
</evidence>